<dbReference type="Gene3D" id="3.30.559.10">
    <property type="entry name" value="Chloramphenicol acetyltransferase-like domain"/>
    <property type="match status" value="1"/>
</dbReference>
<dbReference type="Pfam" id="PF00198">
    <property type="entry name" value="2-oxoacid_dh"/>
    <property type="match status" value="1"/>
</dbReference>
<dbReference type="SUPFAM" id="SSF51230">
    <property type="entry name" value="Single hybrid motif"/>
    <property type="match status" value="1"/>
</dbReference>
<dbReference type="GO" id="GO:0005737">
    <property type="term" value="C:cytoplasm"/>
    <property type="evidence" value="ECO:0007669"/>
    <property type="project" value="TreeGrafter"/>
</dbReference>
<dbReference type="EC" id="2.3.1.-" evidence="6"/>
<evidence type="ECO:0000313" key="10">
    <source>
        <dbReference type="EMBL" id="NYJ03351.1"/>
    </source>
</evidence>
<evidence type="ECO:0000256" key="2">
    <source>
        <dbReference type="ARBA" id="ARBA00007317"/>
    </source>
</evidence>
<proteinExistence type="inferred from homology"/>
<feature type="region of interest" description="Disordered" evidence="7">
    <location>
        <begin position="84"/>
        <end position="127"/>
    </location>
</feature>
<feature type="domain" description="Lipoyl-binding" evidence="8">
    <location>
        <begin position="3"/>
        <end position="78"/>
    </location>
</feature>
<comment type="similarity">
    <text evidence="2 6">Belongs to the 2-oxoacid dehydrogenase family.</text>
</comment>
<dbReference type="Pfam" id="PF02817">
    <property type="entry name" value="E3_binding"/>
    <property type="match status" value="1"/>
</dbReference>
<dbReference type="CDD" id="cd06849">
    <property type="entry name" value="lipoyl_domain"/>
    <property type="match status" value="1"/>
</dbReference>
<dbReference type="PANTHER" id="PTHR43178:SF5">
    <property type="entry name" value="LIPOAMIDE ACYLTRANSFERASE COMPONENT OF BRANCHED-CHAIN ALPHA-KETO ACID DEHYDROGENASE COMPLEX, MITOCHONDRIAL"/>
    <property type="match status" value="1"/>
</dbReference>
<organism evidence="10 11">
    <name type="scientific">Nocardioides thalensis</name>
    <dbReference type="NCBI Taxonomy" id="1914755"/>
    <lineage>
        <taxon>Bacteria</taxon>
        <taxon>Bacillati</taxon>
        <taxon>Actinomycetota</taxon>
        <taxon>Actinomycetes</taxon>
        <taxon>Propionibacteriales</taxon>
        <taxon>Nocardioidaceae</taxon>
        <taxon>Nocardioides</taxon>
    </lineage>
</organism>
<comment type="caution">
    <text evidence="10">The sequence shown here is derived from an EMBL/GenBank/DDBJ whole genome shotgun (WGS) entry which is preliminary data.</text>
</comment>
<evidence type="ECO:0000256" key="5">
    <source>
        <dbReference type="ARBA" id="ARBA00023315"/>
    </source>
</evidence>
<dbReference type="InterPro" id="IPR050743">
    <property type="entry name" value="2-oxoacid_DH_E2_comp"/>
</dbReference>
<keyword evidence="5 6" id="KW-0012">Acyltransferase</keyword>
<keyword evidence="10" id="KW-0670">Pyruvate</keyword>
<dbReference type="AlphaFoldDB" id="A0A853C867"/>
<evidence type="ECO:0000256" key="7">
    <source>
        <dbReference type="SAM" id="MobiDB-lite"/>
    </source>
</evidence>
<dbReference type="InterPro" id="IPR001078">
    <property type="entry name" value="2-oxoacid_DH_actylTfrase"/>
</dbReference>
<keyword evidence="4 6" id="KW-0450">Lipoyl</keyword>
<dbReference type="Gene3D" id="4.10.320.10">
    <property type="entry name" value="E3-binding domain"/>
    <property type="match status" value="1"/>
</dbReference>
<comment type="cofactor">
    <cofactor evidence="1 6">
        <name>(R)-lipoate</name>
        <dbReference type="ChEBI" id="CHEBI:83088"/>
    </cofactor>
</comment>
<evidence type="ECO:0000256" key="4">
    <source>
        <dbReference type="ARBA" id="ARBA00022823"/>
    </source>
</evidence>
<evidence type="ECO:0000256" key="1">
    <source>
        <dbReference type="ARBA" id="ARBA00001938"/>
    </source>
</evidence>
<dbReference type="InterPro" id="IPR000089">
    <property type="entry name" value="Biotin_lipoyl"/>
</dbReference>
<name>A0A853C867_9ACTN</name>
<dbReference type="GO" id="GO:0016407">
    <property type="term" value="F:acetyltransferase activity"/>
    <property type="evidence" value="ECO:0007669"/>
    <property type="project" value="TreeGrafter"/>
</dbReference>
<dbReference type="RefSeq" id="WP_179669632.1">
    <property type="nucleotide sequence ID" value="NZ_JACCFP010000001.1"/>
</dbReference>
<accession>A0A853C867</accession>
<feature type="domain" description="Peripheral subunit-binding (PSBD)" evidence="9">
    <location>
        <begin position="130"/>
        <end position="167"/>
    </location>
</feature>
<evidence type="ECO:0000256" key="6">
    <source>
        <dbReference type="RuleBase" id="RU003423"/>
    </source>
</evidence>
<dbReference type="EMBL" id="JACCFP010000001">
    <property type="protein sequence ID" value="NYJ03351.1"/>
    <property type="molecule type" value="Genomic_DNA"/>
</dbReference>
<protein>
    <recommendedName>
        <fullName evidence="6">Dihydrolipoamide acetyltransferase component of pyruvate dehydrogenase complex</fullName>
        <ecNumber evidence="6">2.3.1.-</ecNumber>
    </recommendedName>
</protein>
<dbReference type="SUPFAM" id="SSF47005">
    <property type="entry name" value="Peripheral subunit-binding domain of 2-oxo acid dehydrogenase complex"/>
    <property type="match status" value="1"/>
</dbReference>
<reference evidence="10 11" key="1">
    <citation type="submission" date="2020-07" db="EMBL/GenBank/DDBJ databases">
        <title>Sequencing the genomes of 1000 actinobacteria strains.</title>
        <authorList>
            <person name="Klenk H.-P."/>
        </authorList>
    </citation>
    <scope>NUCLEOTIDE SEQUENCE [LARGE SCALE GENOMIC DNA]</scope>
    <source>
        <strain evidence="10 11">DSM 103833</strain>
    </source>
</reference>
<evidence type="ECO:0000313" key="11">
    <source>
        <dbReference type="Proteomes" id="UP000530424"/>
    </source>
</evidence>
<gene>
    <name evidence="10" type="ORF">HNR19_004049</name>
</gene>
<keyword evidence="11" id="KW-1185">Reference proteome</keyword>
<dbReference type="InterPro" id="IPR023213">
    <property type="entry name" value="CAT-like_dom_sf"/>
</dbReference>
<dbReference type="Gene3D" id="2.40.50.100">
    <property type="match status" value="1"/>
</dbReference>
<dbReference type="GO" id="GO:0031405">
    <property type="term" value="F:lipoic acid binding"/>
    <property type="evidence" value="ECO:0007669"/>
    <property type="project" value="TreeGrafter"/>
</dbReference>
<evidence type="ECO:0000259" key="8">
    <source>
        <dbReference type="PROSITE" id="PS50968"/>
    </source>
</evidence>
<evidence type="ECO:0000256" key="3">
    <source>
        <dbReference type="ARBA" id="ARBA00022679"/>
    </source>
</evidence>
<dbReference type="InterPro" id="IPR003016">
    <property type="entry name" value="2-oxoA_DH_lipoyl-BS"/>
</dbReference>
<dbReference type="PROSITE" id="PS51826">
    <property type="entry name" value="PSBD"/>
    <property type="match status" value="1"/>
</dbReference>
<dbReference type="InterPro" id="IPR011053">
    <property type="entry name" value="Single_hybrid_motif"/>
</dbReference>
<dbReference type="PROSITE" id="PS00189">
    <property type="entry name" value="LIPOYL"/>
    <property type="match status" value="1"/>
</dbReference>
<feature type="compositionally biased region" description="Polar residues" evidence="7">
    <location>
        <begin position="104"/>
        <end position="119"/>
    </location>
</feature>
<sequence length="408" mass="42264">MALREFLLPDLGSGLVEAEVLEWHVAVGDRVSEGDDMVDVETAKSVISVPAPFDGVVSGLAGAPGTVLAVGAVLVTLQTDSRAEIDTPVPSDPVAGSGAADVPASSSRTVVPSGAQTTAGRDIDPGSEVRAFPLARRVARQHGLALTAVTGTGRGGVVTRADVEREVARRTAEAPVAPEVLAAERRRLSVTRRTIAERMSRAWREIPHITSHDHVDAEALLAARSALARAMGGPVPLEVLAVMALTRVLPEFPEFNATLDGDDLVLHASFDVAVAVDTPAGLVTPVLRGAERLGAAALTERITDLVTRARDRSLTPAELDGGSITLSNIGAAGGGSASVVPIVPPGTTAIVSLGRAEERPVVRDGAVVAGVRLPVDVSCDHRVIDGAAVRRFVGALRMRLEDPLTLLL</sequence>
<dbReference type="Pfam" id="PF00364">
    <property type="entry name" value="Biotin_lipoyl"/>
    <property type="match status" value="1"/>
</dbReference>
<evidence type="ECO:0000259" key="9">
    <source>
        <dbReference type="PROSITE" id="PS51826"/>
    </source>
</evidence>
<dbReference type="SUPFAM" id="SSF52777">
    <property type="entry name" value="CoA-dependent acyltransferases"/>
    <property type="match status" value="1"/>
</dbReference>
<dbReference type="PANTHER" id="PTHR43178">
    <property type="entry name" value="DIHYDROLIPOAMIDE ACETYLTRANSFERASE COMPONENT OF PYRUVATE DEHYDROGENASE COMPLEX"/>
    <property type="match status" value="1"/>
</dbReference>
<dbReference type="Proteomes" id="UP000530424">
    <property type="component" value="Unassembled WGS sequence"/>
</dbReference>
<keyword evidence="3 6" id="KW-0808">Transferase</keyword>
<dbReference type="InterPro" id="IPR036625">
    <property type="entry name" value="E3-bd_dom_sf"/>
</dbReference>
<dbReference type="PROSITE" id="PS50968">
    <property type="entry name" value="BIOTINYL_LIPOYL"/>
    <property type="match status" value="1"/>
</dbReference>
<dbReference type="InterPro" id="IPR004167">
    <property type="entry name" value="PSBD"/>
</dbReference>